<comment type="caution">
    <text evidence="1">The sequence shown here is derived from an EMBL/GenBank/DDBJ whole genome shotgun (WGS) entry which is preliminary data.</text>
</comment>
<dbReference type="Proteomes" id="UP001055811">
    <property type="component" value="Linkage Group LG05"/>
</dbReference>
<reference evidence="1 2" key="2">
    <citation type="journal article" date="2022" name="Mol. Ecol. Resour.">
        <title>The genomes of chicory, endive, great burdock and yacon provide insights into Asteraceae paleo-polyploidization history and plant inulin production.</title>
        <authorList>
            <person name="Fan W."/>
            <person name="Wang S."/>
            <person name="Wang H."/>
            <person name="Wang A."/>
            <person name="Jiang F."/>
            <person name="Liu H."/>
            <person name="Zhao H."/>
            <person name="Xu D."/>
            <person name="Zhang Y."/>
        </authorList>
    </citation>
    <scope>NUCLEOTIDE SEQUENCE [LARGE SCALE GENOMIC DNA]</scope>
    <source>
        <strain evidence="2">cv. Punajuju</strain>
        <tissue evidence="1">Leaves</tissue>
    </source>
</reference>
<accession>A0ACB9CSU6</accession>
<gene>
    <name evidence="1" type="ORF">L2E82_27340</name>
</gene>
<keyword evidence="2" id="KW-1185">Reference proteome</keyword>
<protein>
    <submittedName>
        <fullName evidence="1">Uncharacterized protein</fullName>
    </submittedName>
</protein>
<proteinExistence type="predicted"/>
<sequence>MIRNPTARHAANSRYLRSVSNLHDLYFSFALDDGIRSSVDLNSTPVIQIIQLQSWRGLWFNPPFLQRLLVTARSVQRDPVTRKEKLR</sequence>
<name>A0ACB9CSU6_CICIN</name>
<reference evidence="2" key="1">
    <citation type="journal article" date="2022" name="Mol. Ecol. Resour.">
        <title>The genomes of chicory, endive, great burdock and yacon provide insights into Asteraceae palaeo-polyploidization history and plant inulin production.</title>
        <authorList>
            <person name="Fan W."/>
            <person name="Wang S."/>
            <person name="Wang H."/>
            <person name="Wang A."/>
            <person name="Jiang F."/>
            <person name="Liu H."/>
            <person name="Zhao H."/>
            <person name="Xu D."/>
            <person name="Zhang Y."/>
        </authorList>
    </citation>
    <scope>NUCLEOTIDE SEQUENCE [LARGE SCALE GENOMIC DNA]</scope>
    <source>
        <strain evidence="2">cv. Punajuju</strain>
    </source>
</reference>
<evidence type="ECO:0000313" key="2">
    <source>
        <dbReference type="Proteomes" id="UP001055811"/>
    </source>
</evidence>
<evidence type="ECO:0000313" key="1">
    <source>
        <dbReference type="EMBL" id="KAI3737342.1"/>
    </source>
</evidence>
<dbReference type="EMBL" id="CM042013">
    <property type="protein sequence ID" value="KAI3737342.1"/>
    <property type="molecule type" value="Genomic_DNA"/>
</dbReference>
<organism evidence="1 2">
    <name type="scientific">Cichorium intybus</name>
    <name type="common">Chicory</name>
    <dbReference type="NCBI Taxonomy" id="13427"/>
    <lineage>
        <taxon>Eukaryota</taxon>
        <taxon>Viridiplantae</taxon>
        <taxon>Streptophyta</taxon>
        <taxon>Embryophyta</taxon>
        <taxon>Tracheophyta</taxon>
        <taxon>Spermatophyta</taxon>
        <taxon>Magnoliopsida</taxon>
        <taxon>eudicotyledons</taxon>
        <taxon>Gunneridae</taxon>
        <taxon>Pentapetalae</taxon>
        <taxon>asterids</taxon>
        <taxon>campanulids</taxon>
        <taxon>Asterales</taxon>
        <taxon>Asteraceae</taxon>
        <taxon>Cichorioideae</taxon>
        <taxon>Cichorieae</taxon>
        <taxon>Cichoriinae</taxon>
        <taxon>Cichorium</taxon>
    </lineage>
</organism>